<name>D7TLW9_VITVI</name>
<sequence length="48" mass="4970">MGKPKGFFRSVGDMGAAKGRVLVSNSKVGLEGGRGGDRSEKISAKDCK</sequence>
<protein>
    <submittedName>
        <fullName evidence="2">Uncharacterized protein</fullName>
    </submittedName>
</protein>
<evidence type="ECO:0000256" key="1">
    <source>
        <dbReference type="SAM" id="MobiDB-lite"/>
    </source>
</evidence>
<evidence type="ECO:0000313" key="3">
    <source>
        <dbReference type="Proteomes" id="UP000009183"/>
    </source>
</evidence>
<dbReference type="Proteomes" id="UP000009183">
    <property type="component" value="Chromosome 13"/>
</dbReference>
<feature type="compositionally biased region" description="Basic and acidic residues" evidence="1">
    <location>
        <begin position="34"/>
        <end position="48"/>
    </location>
</feature>
<feature type="region of interest" description="Disordered" evidence="1">
    <location>
        <begin position="26"/>
        <end position="48"/>
    </location>
</feature>
<dbReference type="AlphaFoldDB" id="D7TLW9"/>
<proteinExistence type="predicted"/>
<keyword evidence="3" id="KW-1185">Reference proteome</keyword>
<gene>
    <name evidence="2" type="ordered locus">VIT_13s0019g00650</name>
</gene>
<evidence type="ECO:0000313" key="2">
    <source>
        <dbReference type="EMBL" id="CBI31706.3"/>
    </source>
</evidence>
<dbReference type="PaxDb" id="29760-VIT_13s0019g00650.t01"/>
<dbReference type="InParanoid" id="D7TLW9"/>
<reference evidence="3" key="1">
    <citation type="journal article" date="2007" name="Nature">
        <title>The grapevine genome sequence suggests ancestral hexaploidization in major angiosperm phyla.</title>
        <authorList>
            <consortium name="The French-Italian Public Consortium for Grapevine Genome Characterization."/>
            <person name="Jaillon O."/>
            <person name="Aury J.-M."/>
            <person name="Noel B."/>
            <person name="Policriti A."/>
            <person name="Clepet C."/>
            <person name="Casagrande A."/>
            <person name="Choisne N."/>
            <person name="Aubourg S."/>
            <person name="Vitulo N."/>
            <person name="Jubin C."/>
            <person name="Vezzi A."/>
            <person name="Legeai F."/>
            <person name="Hugueney P."/>
            <person name="Dasilva C."/>
            <person name="Horner D."/>
            <person name="Mica E."/>
            <person name="Jublot D."/>
            <person name="Poulain J."/>
            <person name="Bruyere C."/>
            <person name="Billault A."/>
            <person name="Segurens B."/>
            <person name="Gouyvenoux M."/>
            <person name="Ugarte E."/>
            <person name="Cattonaro F."/>
            <person name="Anthouard V."/>
            <person name="Vico V."/>
            <person name="Del Fabbro C."/>
            <person name="Alaux M."/>
            <person name="Di Gaspero G."/>
            <person name="Dumas V."/>
            <person name="Felice N."/>
            <person name="Paillard S."/>
            <person name="Juman I."/>
            <person name="Moroldo M."/>
            <person name="Scalabrin S."/>
            <person name="Canaguier A."/>
            <person name="Le Clainche I."/>
            <person name="Malacrida G."/>
            <person name="Durand E."/>
            <person name="Pesole G."/>
            <person name="Laucou V."/>
            <person name="Chatelet P."/>
            <person name="Merdinoglu D."/>
            <person name="Delledonne M."/>
            <person name="Pezzotti M."/>
            <person name="Lecharny A."/>
            <person name="Scarpelli C."/>
            <person name="Artiguenave F."/>
            <person name="Pe M.E."/>
            <person name="Valle G."/>
            <person name="Morgante M."/>
            <person name="Caboche M."/>
            <person name="Adam-Blondon A.-F."/>
            <person name="Weissenbach J."/>
            <person name="Quetier F."/>
            <person name="Wincker P."/>
        </authorList>
    </citation>
    <scope>NUCLEOTIDE SEQUENCE [LARGE SCALE GENOMIC DNA]</scope>
    <source>
        <strain evidence="3">cv. Pinot noir / PN40024</strain>
    </source>
</reference>
<organism evidence="2 3">
    <name type="scientific">Vitis vinifera</name>
    <name type="common">Grape</name>
    <dbReference type="NCBI Taxonomy" id="29760"/>
    <lineage>
        <taxon>Eukaryota</taxon>
        <taxon>Viridiplantae</taxon>
        <taxon>Streptophyta</taxon>
        <taxon>Embryophyta</taxon>
        <taxon>Tracheophyta</taxon>
        <taxon>Spermatophyta</taxon>
        <taxon>Magnoliopsida</taxon>
        <taxon>eudicotyledons</taxon>
        <taxon>Gunneridae</taxon>
        <taxon>Pentapetalae</taxon>
        <taxon>rosids</taxon>
        <taxon>Vitales</taxon>
        <taxon>Vitaceae</taxon>
        <taxon>Viteae</taxon>
        <taxon>Vitis</taxon>
    </lineage>
</organism>
<dbReference type="EMBL" id="FN595998">
    <property type="protein sequence ID" value="CBI31706.3"/>
    <property type="molecule type" value="Genomic_DNA"/>
</dbReference>
<accession>D7TLW9</accession>
<dbReference type="HOGENOM" id="CLU_3161016_0_0_1"/>